<dbReference type="EMBL" id="KZ613853">
    <property type="protein sequence ID" value="PMD56022.1"/>
    <property type="molecule type" value="Genomic_DNA"/>
</dbReference>
<organism evidence="1 2">
    <name type="scientific">Hyaloscypha bicolor E</name>
    <dbReference type="NCBI Taxonomy" id="1095630"/>
    <lineage>
        <taxon>Eukaryota</taxon>
        <taxon>Fungi</taxon>
        <taxon>Dikarya</taxon>
        <taxon>Ascomycota</taxon>
        <taxon>Pezizomycotina</taxon>
        <taxon>Leotiomycetes</taxon>
        <taxon>Helotiales</taxon>
        <taxon>Hyaloscyphaceae</taxon>
        <taxon>Hyaloscypha</taxon>
        <taxon>Hyaloscypha bicolor</taxon>
    </lineage>
</organism>
<gene>
    <name evidence="1" type="ORF">K444DRAFT_633123</name>
</gene>
<dbReference type="Proteomes" id="UP000235371">
    <property type="component" value="Unassembled WGS sequence"/>
</dbReference>
<protein>
    <submittedName>
        <fullName evidence="1">Uncharacterized protein</fullName>
    </submittedName>
</protein>
<dbReference type="AlphaFoldDB" id="A0A2J6SZ29"/>
<reference evidence="1 2" key="1">
    <citation type="submission" date="2016-04" db="EMBL/GenBank/DDBJ databases">
        <title>A degradative enzymes factory behind the ericoid mycorrhizal symbiosis.</title>
        <authorList>
            <consortium name="DOE Joint Genome Institute"/>
            <person name="Martino E."/>
            <person name="Morin E."/>
            <person name="Grelet G."/>
            <person name="Kuo A."/>
            <person name="Kohler A."/>
            <person name="Daghino S."/>
            <person name="Barry K."/>
            <person name="Choi C."/>
            <person name="Cichocki N."/>
            <person name="Clum A."/>
            <person name="Copeland A."/>
            <person name="Hainaut M."/>
            <person name="Haridas S."/>
            <person name="Labutti K."/>
            <person name="Lindquist E."/>
            <person name="Lipzen A."/>
            <person name="Khouja H.-R."/>
            <person name="Murat C."/>
            <person name="Ohm R."/>
            <person name="Olson A."/>
            <person name="Spatafora J."/>
            <person name="Veneault-Fourrey C."/>
            <person name="Henrissat B."/>
            <person name="Grigoriev I."/>
            <person name="Martin F."/>
            <person name="Perotto S."/>
        </authorList>
    </citation>
    <scope>NUCLEOTIDE SEQUENCE [LARGE SCALE GENOMIC DNA]</scope>
    <source>
        <strain evidence="1 2">E</strain>
    </source>
</reference>
<accession>A0A2J6SZ29</accession>
<proteinExistence type="predicted"/>
<name>A0A2J6SZ29_9HELO</name>
<sequence>MLHTHQARRRVEFKDCDHHIASSDNSLSKDSYIYQYHKLLKDAIDTMHPSYAPGPELKKWAEEAGKRLEPGTTSVSSRAKAVCMHMFTGVFGWSVEEVQVFPAKVRAESMDIKKDKVHSQYT</sequence>
<evidence type="ECO:0000313" key="1">
    <source>
        <dbReference type="EMBL" id="PMD56022.1"/>
    </source>
</evidence>
<dbReference type="STRING" id="1095630.A0A2J6SZ29"/>
<keyword evidence="2" id="KW-1185">Reference proteome</keyword>
<evidence type="ECO:0000313" key="2">
    <source>
        <dbReference type="Proteomes" id="UP000235371"/>
    </source>
</evidence>
<dbReference type="GeneID" id="36591656"/>
<dbReference type="InParanoid" id="A0A2J6SZ29"/>
<dbReference type="RefSeq" id="XP_024732926.1">
    <property type="nucleotide sequence ID" value="XM_024883579.1"/>
</dbReference>